<protein>
    <submittedName>
        <fullName evidence="7">Uncharacterized protein LOC126911485</fullName>
    </submittedName>
</protein>
<name>A0A9R0DWG8_SPOFR</name>
<dbReference type="PANTHER" id="PTHR19303">
    <property type="entry name" value="TRANSPOSON"/>
    <property type="match status" value="1"/>
</dbReference>
<evidence type="ECO:0000259" key="5">
    <source>
        <dbReference type="Pfam" id="PF05225"/>
    </source>
</evidence>
<dbReference type="Gene3D" id="3.30.420.10">
    <property type="entry name" value="Ribonuclease H-like superfamily/Ribonuclease H"/>
    <property type="match status" value="1"/>
</dbReference>
<dbReference type="Gene3D" id="1.10.10.60">
    <property type="entry name" value="Homeodomain-like"/>
    <property type="match status" value="1"/>
</dbReference>
<dbReference type="InterPro" id="IPR036397">
    <property type="entry name" value="RNaseH_sf"/>
</dbReference>
<accession>A0A9R0DWG8</accession>
<gene>
    <name evidence="7" type="primary">LOC126911485</name>
</gene>
<keyword evidence="2" id="KW-0175">Coiled coil</keyword>
<dbReference type="SUPFAM" id="SSF46689">
    <property type="entry name" value="Homeodomain-like"/>
    <property type="match status" value="1"/>
</dbReference>
<dbReference type="CDD" id="cd15517">
    <property type="entry name" value="PHD_TCF19_like"/>
    <property type="match status" value="1"/>
</dbReference>
<dbReference type="Pfam" id="PF05225">
    <property type="entry name" value="HTH_psq"/>
    <property type="match status" value="1"/>
</dbReference>
<dbReference type="InterPro" id="IPR011011">
    <property type="entry name" value="Znf_FYVE_PHD"/>
</dbReference>
<sequence>MPKIRLRQTNKANWTIDQLEKAIKLIEEQNFSIRKAAKTMNIPFASLHKRYKKNTIKAPRLGRNTVFTPEMEKELADIIKKMANLFYGCTPKQIKRAAFEYAEALNLKHSFNTSSRLAGRVWFEGFVARNNISVRKPEATSINRVTAFNKTEVQRFFNLLEELMEKYKFLSKNIYNCDETGISTVQEPEKILAATGQKRVGSITSWERGKNITLLCAMSASGGYVPPMFIYPRKRMTPTLQTDGPTGAIYKCSDSGWIHEELFLEWLQHFTHHAKPFAEEPILLVLDNHASHISLAIYEYCKKNHIHMLSLPPHTSHRMQPLDVSFFGPFKAAYKRECDLFMKSQLLQRITPYDVASLVRKAFSHVASMSKAEAGFKSTGIFPINPNIFTDEDFMAAEVLQESVVIQDPTESISESISVRAVDSVSVLTSTNEPEQNFPVPNPSTFCPTNAPATASSSQFDIPSTSKNPPNIHNFIQMPKKATAKTRQGRKKQHATILTSTPIKDDLVEKENKRKAKAVKNKGKGVGKKSKPQKVSREKVKKKILQESNDTSESDVKTDELCQDDDNDDAEDACNLCLVCGEFGRDNETWYRCTSCGFWAHADCTGWESAHNYVCDMC</sequence>
<evidence type="ECO:0000256" key="2">
    <source>
        <dbReference type="SAM" id="Coils"/>
    </source>
</evidence>
<dbReference type="Pfam" id="PF03184">
    <property type="entry name" value="DDE_1"/>
    <property type="match status" value="1"/>
</dbReference>
<proteinExistence type="predicted"/>
<dbReference type="GO" id="GO:0005634">
    <property type="term" value="C:nucleus"/>
    <property type="evidence" value="ECO:0007669"/>
    <property type="project" value="UniProtKB-SubCell"/>
</dbReference>
<dbReference type="InterPro" id="IPR050863">
    <property type="entry name" value="CenT-Element_Derived"/>
</dbReference>
<evidence type="ECO:0000256" key="3">
    <source>
        <dbReference type="SAM" id="MobiDB-lite"/>
    </source>
</evidence>
<feature type="compositionally biased region" description="Polar residues" evidence="3">
    <location>
        <begin position="451"/>
        <end position="471"/>
    </location>
</feature>
<feature type="compositionally biased region" description="Basic residues" evidence="3">
    <location>
        <begin position="482"/>
        <end position="494"/>
    </location>
</feature>
<dbReference type="InterPro" id="IPR007889">
    <property type="entry name" value="HTH_Psq"/>
</dbReference>
<feature type="domain" description="HTH psq-type" evidence="5">
    <location>
        <begin position="17"/>
        <end position="54"/>
    </location>
</feature>
<evidence type="ECO:0000256" key="1">
    <source>
        <dbReference type="ARBA" id="ARBA00004123"/>
    </source>
</evidence>
<comment type="subcellular location">
    <subcellularLocation>
        <location evidence="1">Nucleus</location>
    </subcellularLocation>
</comment>
<dbReference type="PANTHER" id="PTHR19303:SF74">
    <property type="entry name" value="POGO TRANSPOSABLE ELEMENT WITH KRAB DOMAIN"/>
    <property type="match status" value="1"/>
</dbReference>
<organism evidence="6 7">
    <name type="scientific">Spodoptera frugiperda</name>
    <name type="common">Fall armyworm</name>
    <dbReference type="NCBI Taxonomy" id="7108"/>
    <lineage>
        <taxon>Eukaryota</taxon>
        <taxon>Metazoa</taxon>
        <taxon>Ecdysozoa</taxon>
        <taxon>Arthropoda</taxon>
        <taxon>Hexapoda</taxon>
        <taxon>Insecta</taxon>
        <taxon>Pterygota</taxon>
        <taxon>Neoptera</taxon>
        <taxon>Endopterygota</taxon>
        <taxon>Lepidoptera</taxon>
        <taxon>Glossata</taxon>
        <taxon>Ditrysia</taxon>
        <taxon>Noctuoidea</taxon>
        <taxon>Noctuidae</taxon>
        <taxon>Amphipyrinae</taxon>
        <taxon>Spodoptera</taxon>
    </lineage>
</organism>
<dbReference type="Proteomes" id="UP000829999">
    <property type="component" value="Chromosome 2"/>
</dbReference>
<dbReference type="InterPro" id="IPR009057">
    <property type="entry name" value="Homeodomain-like_sf"/>
</dbReference>
<dbReference type="GeneID" id="126911485"/>
<reference evidence="7" key="1">
    <citation type="submission" date="2025-08" db="UniProtKB">
        <authorList>
            <consortium name="RefSeq"/>
        </authorList>
    </citation>
    <scope>IDENTIFICATION</scope>
    <source>
        <tissue evidence="7">Whole larval tissue</tissue>
    </source>
</reference>
<keyword evidence="6" id="KW-1185">Reference proteome</keyword>
<feature type="domain" description="DDE-1" evidence="4">
    <location>
        <begin position="213"/>
        <end position="339"/>
    </location>
</feature>
<dbReference type="SUPFAM" id="SSF57903">
    <property type="entry name" value="FYVE/PHD zinc finger"/>
    <property type="match status" value="1"/>
</dbReference>
<feature type="coiled-coil region" evidence="2">
    <location>
        <begin position="9"/>
        <end position="36"/>
    </location>
</feature>
<dbReference type="InterPro" id="IPR004875">
    <property type="entry name" value="DDE_SF_endonuclease_dom"/>
</dbReference>
<evidence type="ECO:0000313" key="6">
    <source>
        <dbReference type="Proteomes" id="UP000829999"/>
    </source>
</evidence>
<evidence type="ECO:0000259" key="4">
    <source>
        <dbReference type="Pfam" id="PF03184"/>
    </source>
</evidence>
<dbReference type="AlphaFoldDB" id="A0A9R0DWG8"/>
<dbReference type="GO" id="GO:0003677">
    <property type="term" value="F:DNA binding"/>
    <property type="evidence" value="ECO:0007669"/>
    <property type="project" value="InterPro"/>
</dbReference>
<feature type="compositionally biased region" description="Basic and acidic residues" evidence="3">
    <location>
        <begin position="503"/>
        <end position="512"/>
    </location>
</feature>
<dbReference type="RefSeq" id="XP_050554741.1">
    <property type="nucleotide sequence ID" value="XM_050698784.1"/>
</dbReference>
<evidence type="ECO:0000313" key="7">
    <source>
        <dbReference type="RefSeq" id="XP_050554741.1"/>
    </source>
</evidence>
<dbReference type="OrthoDB" id="8191755at2759"/>
<feature type="region of interest" description="Disordered" evidence="3">
    <location>
        <begin position="451"/>
        <end position="562"/>
    </location>
</feature>
<feature type="compositionally biased region" description="Basic residues" evidence="3">
    <location>
        <begin position="513"/>
        <end position="543"/>
    </location>
</feature>